<evidence type="ECO:0000259" key="2">
    <source>
        <dbReference type="Pfam" id="PF13473"/>
    </source>
</evidence>
<keyword evidence="1" id="KW-0472">Membrane</keyword>
<dbReference type="SUPFAM" id="SSF49503">
    <property type="entry name" value="Cupredoxins"/>
    <property type="match status" value="1"/>
</dbReference>
<feature type="domain" description="EfeO-type cupredoxin-like" evidence="2">
    <location>
        <begin position="18"/>
        <end position="122"/>
    </location>
</feature>
<dbReference type="InterPro" id="IPR008972">
    <property type="entry name" value="Cupredoxin"/>
</dbReference>
<gene>
    <name evidence="3" type="ORF">A2898_04570</name>
</gene>
<dbReference type="Proteomes" id="UP000179164">
    <property type="component" value="Unassembled WGS sequence"/>
</dbReference>
<feature type="transmembrane region" description="Helical" evidence="1">
    <location>
        <begin position="6"/>
        <end position="25"/>
    </location>
</feature>
<comment type="caution">
    <text evidence="3">The sequence shown here is derived from an EMBL/GenBank/DDBJ whole genome shotgun (WGS) entry which is preliminary data.</text>
</comment>
<protein>
    <recommendedName>
        <fullName evidence="2">EfeO-type cupredoxin-like domain-containing protein</fullName>
    </recommendedName>
</protein>
<reference evidence="3 4" key="1">
    <citation type="journal article" date="2016" name="Nat. Commun.">
        <title>Thousands of microbial genomes shed light on interconnected biogeochemical processes in an aquifer system.</title>
        <authorList>
            <person name="Anantharaman K."/>
            <person name="Brown C.T."/>
            <person name="Hug L.A."/>
            <person name="Sharon I."/>
            <person name="Castelle C.J."/>
            <person name="Probst A.J."/>
            <person name="Thomas B.C."/>
            <person name="Singh A."/>
            <person name="Wilkins M.J."/>
            <person name="Karaoz U."/>
            <person name="Brodie E.L."/>
            <person name="Williams K.H."/>
            <person name="Hubbard S.S."/>
            <person name="Banfield J.F."/>
        </authorList>
    </citation>
    <scope>NUCLEOTIDE SEQUENCE [LARGE SCALE GENOMIC DNA]</scope>
</reference>
<keyword evidence="1" id="KW-0812">Transmembrane</keyword>
<organism evidence="3 4">
    <name type="scientific">Candidatus Kerfeldbacteria bacterium RIFCSPLOWO2_01_FULL_48_11</name>
    <dbReference type="NCBI Taxonomy" id="1798543"/>
    <lineage>
        <taxon>Bacteria</taxon>
        <taxon>Candidatus Kerfeldiibacteriota</taxon>
    </lineage>
</organism>
<evidence type="ECO:0000313" key="4">
    <source>
        <dbReference type="Proteomes" id="UP000179164"/>
    </source>
</evidence>
<proteinExistence type="predicted"/>
<accession>A0A1G2B1I0</accession>
<evidence type="ECO:0000256" key="1">
    <source>
        <dbReference type="SAM" id="Phobius"/>
    </source>
</evidence>
<dbReference type="STRING" id="1798543.A2898_04570"/>
<dbReference type="Pfam" id="PF13473">
    <property type="entry name" value="Cupredoxin_1"/>
    <property type="match status" value="1"/>
</dbReference>
<evidence type="ECO:0000313" key="3">
    <source>
        <dbReference type="EMBL" id="OGY82835.1"/>
    </source>
</evidence>
<keyword evidence="1" id="KW-1133">Transmembrane helix</keyword>
<name>A0A1G2B1I0_9BACT</name>
<dbReference type="AlphaFoldDB" id="A0A1G2B1I0"/>
<dbReference type="EMBL" id="MHKE01000017">
    <property type="protein sequence ID" value="OGY82835.1"/>
    <property type="molecule type" value="Genomic_DNA"/>
</dbReference>
<dbReference type="Gene3D" id="2.60.40.420">
    <property type="entry name" value="Cupredoxins - blue copper proteins"/>
    <property type="match status" value="1"/>
</dbReference>
<sequence>MDSRQVIGIVLTAGIFGIFFLWLRFQRKQEKAEMNSGVQEITILVKGAYDPNIITVKAGIPVRLHFNRQEHADCSRYVTFEGMKIRKDLKAFGMTDVEFTPTETGEIPFTCDMGMYQGKIVVE</sequence>
<dbReference type="InterPro" id="IPR028096">
    <property type="entry name" value="EfeO_Cupredoxin"/>
</dbReference>